<keyword evidence="3" id="KW-1185">Reference proteome</keyword>
<sequence>MRRSAAPSARAAKKIKFSTPYIAASDANYSEASRHSATIELPAMLHCVADKKDVNISEPSKSESKPDHENKSDVTGREKYTSSDRNVFDIKKLSQPTCTGTSDEKENSSCYFNHKKWEGDGILITKGRTASLKDLEGKEIAKSSGYKSSELECLQEGNTLCVGGKEIEARMFYSLIK</sequence>
<reference evidence="2" key="1">
    <citation type="journal article" date="2023" name="G3 (Bethesda)">
        <title>Whole genome assembly and annotation of the endangered Caribbean coral Acropora cervicornis.</title>
        <authorList>
            <person name="Selwyn J.D."/>
            <person name="Vollmer S.V."/>
        </authorList>
    </citation>
    <scope>NUCLEOTIDE SEQUENCE</scope>
    <source>
        <strain evidence="2">K2</strain>
    </source>
</reference>
<dbReference type="EMBL" id="JARQWQ010000121">
    <property type="protein sequence ID" value="KAK2549717.1"/>
    <property type="molecule type" value="Genomic_DNA"/>
</dbReference>
<dbReference type="AlphaFoldDB" id="A0AAD9PV88"/>
<reference evidence="2" key="2">
    <citation type="journal article" date="2023" name="Science">
        <title>Genomic signatures of disease resistance in endangered staghorn corals.</title>
        <authorList>
            <person name="Vollmer S.V."/>
            <person name="Selwyn J.D."/>
            <person name="Despard B.A."/>
            <person name="Roesel C.L."/>
        </authorList>
    </citation>
    <scope>NUCLEOTIDE SEQUENCE</scope>
    <source>
        <strain evidence="2">K2</strain>
    </source>
</reference>
<gene>
    <name evidence="2" type="ORF">P5673_029688</name>
</gene>
<proteinExistence type="predicted"/>
<evidence type="ECO:0000313" key="3">
    <source>
        <dbReference type="Proteomes" id="UP001249851"/>
    </source>
</evidence>
<evidence type="ECO:0000313" key="2">
    <source>
        <dbReference type="EMBL" id="KAK2549717.1"/>
    </source>
</evidence>
<accession>A0AAD9PV88</accession>
<evidence type="ECO:0000256" key="1">
    <source>
        <dbReference type="SAM" id="MobiDB-lite"/>
    </source>
</evidence>
<name>A0AAD9PV88_ACRCE</name>
<dbReference type="Proteomes" id="UP001249851">
    <property type="component" value="Unassembled WGS sequence"/>
</dbReference>
<protein>
    <submittedName>
        <fullName evidence="2">DNA repair and recombination protein RAD54B</fullName>
    </submittedName>
</protein>
<organism evidence="2 3">
    <name type="scientific">Acropora cervicornis</name>
    <name type="common">Staghorn coral</name>
    <dbReference type="NCBI Taxonomy" id="6130"/>
    <lineage>
        <taxon>Eukaryota</taxon>
        <taxon>Metazoa</taxon>
        <taxon>Cnidaria</taxon>
        <taxon>Anthozoa</taxon>
        <taxon>Hexacorallia</taxon>
        <taxon>Scleractinia</taxon>
        <taxon>Astrocoeniina</taxon>
        <taxon>Acroporidae</taxon>
        <taxon>Acropora</taxon>
    </lineage>
</organism>
<feature type="region of interest" description="Disordered" evidence="1">
    <location>
        <begin position="54"/>
        <end position="83"/>
    </location>
</feature>
<comment type="caution">
    <text evidence="2">The sequence shown here is derived from an EMBL/GenBank/DDBJ whole genome shotgun (WGS) entry which is preliminary data.</text>
</comment>